<accession>A0ABZ0L131</accession>
<keyword evidence="1" id="KW-0472">Membrane</keyword>
<dbReference type="Proteomes" id="UP001303532">
    <property type="component" value="Chromosome"/>
</dbReference>
<evidence type="ECO:0000313" key="3">
    <source>
        <dbReference type="Proteomes" id="UP001303532"/>
    </source>
</evidence>
<organism evidence="2 3">
    <name type="scientific">Sporosarcina jeotgali</name>
    <dbReference type="NCBI Taxonomy" id="3020056"/>
    <lineage>
        <taxon>Bacteria</taxon>
        <taxon>Bacillati</taxon>
        <taxon>Bacillota</taxon>
        <taxon>Bacilli</taxon>
        <taxon>Bacillales</taxon>
        <taxon>Caryophanaceae</taxon>
        <taxon>Sporosarcina</taxon>
    </lineage>
</organism>
<gene>
    <name evidence="2" type="ORF">PGH26_06695</name>
</gene>
<keyword evidence="1" id="KW-1133">Transmembrane helix</keyword>
<feature type="transmembrane region" description="Helical" evidence="1">
    <location>
        <begin position="57"/>
        <end position="81"/>
    </location>
</feature>
<proteinExistence type="predicted"/>
<protein>
    <submittedName>
        <fullName evidence="2">Uncharacterized protein</fullName>
    </submittedName>
</protein>
<evidence type="ECO:0000313" key="2">
    <source>
        <dbReference type="EMBL" id="WOV85618.1"/>
    </source>
</evidence>
<keyword evidence="1" id="KW-0812">Transmembrane</keyword>
<dbReference type="EMBL" id="CP116341">
    <property type="protein sequence ID" value="WOV85618.1"/>
    <property type="molecule type" value="Genomic_DNA"/>
</dbReference>
<name>A0ABZ0L131_9BACL</name>
<dbReference type="RefSeq" id="WP_323693216.1">
    <property type="nucleotide sequence ID" value="NZ_CP116341.1"/>
</dbReference>
<keyword evidence="3" id="KW-1185">Reference proteome</keyword>
<sequence>MGKENIKLFGIPIVFLLLGILFLILGANGDSIAVNFSRPPGATSWTTSGSTADAFTSVLMIIGISFQILFISTFSISFYLWQKGSR</sequence>
<reference evidence="2 3" key="1">
    <citation type="submission" date="2023-01" db="EMBL/GenBank/DDBJ databases">
        <title>Sporosarcina sp. nov., isolated from Korean tranditional fermented seafood 'Jeotgal'.</title>
        <authorList>
            <person name="Yang A.-I."/>
        </authorList>
    </citation>
    <scope>NUCLEOTIDE SEQUENCE [LARGE SCALE GENOMIC DNA]</scope>
    <source>
        <strain evidence="2 3">B2O-1</strain>
    </source>
</reference>
<evidence type="ECO:0000256" key="1">
    <source>
        <dbReference type="SAM" id="Phobius"/>
    </source>
</evidence>